<evidence type="ECO:0000313" key="2">
    <source>
        <dbReference type="Proteomes" id="UP000243459"/>
    </source>
</evidence>
<proteinExistence type="predicted"/>
<name>A0A5P1FST8_ASPOF</name>
<dbReference type="AlphaFoldDB" id="A0A5P1FST8"/>
<accession>A0A5P1FST8</accession>
<gene>
    <name evidence="1" type="ORF">A4U43_C01F28380</name>
</gene>
<dbReference type="EMBL" id="CM007381">
    <property type="protein sequence ID" value="ONK81376.1"/>
    <property type="molecule type" value="Genomic_DNA"/>
</dbReference>
<sequence length="86" mass="8994">MGLSTNLADVSSESIPIIILISAVRGAFSYIRYLVLCLVTPSPAALTGQSPPPSIHPPPALATGERKLSARLWLDVMHARANTSGG</sequence>
<dbReference type="Proteomes" id="UP000243459">
    <property type="component" value="Chromosome 1"/>
</dbReference>
<protein>
    <submittedName>
        <fullName evidence="1">Uncharacterized protein</fullName>
    </submittedName>
</protein>
<evidence type="ECO:0000313" key="1">
    <source>
        <dbReference type="EMBL" id="ONK81376.1"/>
    </source>
</evidence>
<keyword evidence="2" id="KW-1185">Reference proteome</keyword>
<organism evidence="1 2">
    <name type="scientific">Asparagus officinalis</name>
    <name type="common">Garden asparagus</name>
    <dbReference type="NCBI Taxonomy" id="4686"/>
    <lineage>
        <taxon>Eukaryota</taxon>
        <taxon>Viridiplantae</taxon>
        <taxon>Streptophyta</taxon>
        <taxon>Embryophyta</taxon>
        <taxon>Tracheophyta</taxon>
        <taxon>Spermatophyta</taxon>
        <taxon>Magnoliopsida</taxon>
        <taxon>Liliopsida</taxon>
        <taxon>Asparagales</taxon>
        <taxon>Asparagaceae</taxon>
        <taxon>Asparagoideae</taxon>
        <taxon>Asparagus</taxon>
    </lineage>
</organism>
<reference evidence="2" key="1">
    <citation type="journal article" date="2017" name="Nat. Commun.">
        <title>The asparagus genome sheds light on the origin and evolution of a young Y chromosome.</title>
        <authorList>
            <person name="Harkess A."/>
            <person name="Zhou J."/>
            <person name="Xu C."/>
            <person name="Bowers J.E."/>
            <person name="Van der Hulst R."/>
            <person name="Ayyampalayam S."/>
            <person name="Mercati F."/>
            <person name="Riccardi P."/>
            <person name="McKain M.R."/>
            <person name="Kakrana A."/>
            <person name="Tang H."/>
            <person name="Ray J."/>
            <person name="Groenendijk J."/>
            <person name="Arikit S."/>
            <person name="Mathioni S.M."/>
            <person name="Nakano M."/>
            <person name="Shan H."/>
            <person name="Telgmann-Rauber A."/>
            <person name="Kanno A."/>
            <person name="Yue Z."/>
            <person name="Chen H."/>
            <person name="Li W."/>
            <person name="Chen Y."/>
            <person name="Xu X."/>
            <person name="Zhang Y."/>
            <person name="Luo S."/>
            <person name="Chen H."/>
            <person name="Gao J."/>
            <person name="Mao Z."/>
            <person name="Pires J.C."/>
            <person name="Luo M."/>
            <person name="Kudrna D."/>
            <person name="Wing R.A."/>
            <person name="Meyers B.C."/>
            <person name="Yi K."/>
            <person name="Kong H."/>
            <person name="Lavrijsen P."/>
            <person name="Sunseri F."/>
            <person name="Falavigna A."/>
            <person name="Ye Y."/>
            <person name="Leebens-Mack J.H."/>
            <person name="Chen G."/>
        </authorList>
    </citation>
    <scope>NUCLEOTIDE SEQUENCE [LARGE SCALE GENOMIC DNA]</scope>
    <source>
        <strain evidence="2">cv. DH0086</strain>
    </source>
</reference>
<dbReference type="Gramene" id="ONK81376">
    <property type="protein sequence ID" value="ONK81376"/>
    <property type="gene ID" value="A4U43_C01F28380"/>
</dbReference>